<dbReference type="CDD" id="cd07185">
    <property type="entry name" value="OmpA_C-like"/>
    <property type="match status" value="1"/>
</dbReference>
<keyword evidence="4" id="KW-0812">Transmembrane</keyword>
<evidence type="ECO:0000259" key="5">
    <source>
        <dbReference type="PROSITE" id="PS51123"/>
    </source>
</evidence>
<dbReference type="PRINTS" id="PR01021">
    <property type="entry name" value="OMPADOMAIN"/>
</dbReference>
<dbReference type="SUPFAM" id="SSF103088">
    <property type="entry name" value="OmpA-like"/>
    <property type="match status" value="1"/>
</dbReference>
<dbReference type="PANTHER" id="PTHR30329:SF20">
    <property type="entry name" value="EXPORTED PROTEIN"/>
    <property type="match status" value="1"/>
</dbReference>
<keyword evidence="7" id="KW-1185">Reference proteome</keyword>
<comment type="subcellular location">
    <subcellularLocation>
        <location evidence="1">Cell outer membrane</location>
    </subcellularLocation>
</comment>
<dbReference type="Pfam" id="PF00691">
    <property type="entry name" value="OmpA"/>
    <property type="match status" value="1"/>
</dbReference>
<dbReference type="Gene3D" id="3.30.1330.60">
    <property type="entry name" value="OmpA-like domain"/>
    <property type="match status" value="1"/>
</dbReference>
<dbReference type="PANTHER" id="PTHR30329">
    <property type="entry name" value="STATOR ELEMENT OF FLAGELLAR MOTOR COMPLEX"/>
    <property type="match status" value="1"/>
</dbReference>
<reference evidence="6" key="1">
    <citation type="submission" date="2020-10" db="EMBL/GenBank/DDBJ databases">
        <title>Phylogeny of dyella-like bacteria.</title>
        <authorList>
            <person name="Fu J."/>
        </authorList>
    </citation>
    <scope>NUCLEOTIDE SEQUENCE</scope>
    <source>
        <strain evidence="6">DHOC52</strain>
    </source>
</reference>
<evidence type="ECO:0000313" key="6">
    <source>
        <dbReference type="EMBL" id="MBM7125861.1"/>
    </source>
</evidence>
<proteinExistence type="predicted"/>
<feature type="transmembrane region" description="Helical" evidence="4">
    <location>
        <begin position="38"/>
        <end position="57"/>
    </location>
</feature>
<evidence type="ECO:0000256" key="2">
    <source>
        <dbReference type="ARBA" id="ARBA00023136"/>
    </source>
</evidence>
<dbReference type="InterPro" id="IPR050330">
    <property type="entry name" value="Bact_OuterMem_StrucFunc"/>
</dbReference>
<dbReference type="Proteomes" id="UP001430149">
    <property type="component" value="Unassembled WGS sequence"/>
</dbReference>
<evidence type="ECO:0000256" key="1">
    <source>
        <dbReference type="ARBA" id="ARBA00004442"/>
    </source>
</evidence>
<accession>A0ABS2K3S2</accession>
<organism evidence="6 7">
    <name type="scientific">Dyella flava</name>
    <dbReference type="NCBI Taxonomy" id="1920170"/>
    <lineage>
        <taxon>Bacteria</taxon>
        <taxon>Pseudomonadati</taxon>
        <taxon>Pseudomonadota</taxon>
        <taxon>Gammaproteobacteria</taxon>
        <taxon>Lysobacterales</taxon>
        <taxon>Rhodanobacteraceae</taxon>
        <taxon>Dyella</taxon>
    </lineage>
</organism>
<dbReference type="InterPro" id="IPR006664">
    <property type="entry name" value="OMP_bac"/>
</dbReference>
<sequence length="559" mass="61434">MSPYRVLGYPYRAQVAFCTLLVMGLALCVLPVDKTMAWIIAGLAASVGLLLMVWRSLRLRRASIQHAAILSALAEATSYLPLRLRTRMPLVLVIGDHLDRIFDRSGSEGALIHVGDGAIWLRVDRLSDLPHLAVAVHQWRDGRAPDGIVLMLSPSAHADVEVLAQALRLARQAASDTSRLLGRRLPGYLSVYQRVTDEKMHSPSWFGISSAWPMRDASRFDVVSQFFDADMGRSNGDRLKAWRAAALSGVIDWTREVALPLLQERRQPAAPWPLYGVAWIDAGATVHGDTSSVWRSFLQVRTRVGAPRCDATAAPWPLPQPLIEAMPQQAWISPRLRALAHALCLLAYAIAIAFWCAAYNNKTLLVQTTDHLSHFASIPAVHDEARRDALSLLVSERDRLDRYQRQGVPMRLDLGLYHGAAVIPALNDAIASYQSPPPLPTIFTLDSMSLFDTGQATLKPGSTRMLVNALEAIKAHPKERILVAGYTDNVGGAATNLQLSVARAMAVRNWLMDVSDVPASRFAIQGYGDTRPIADNDSADGRARNRRVEITLIPDMPSG</sequence>
<evidence type="ECO:0000256" key="3">
    <source>
        <dbReference type="PROSITE-ProRule" id="PRU00473"/>
    </source>
</evidence>
<evidence type="ECO:0000313" key="7">
    <source>
        <dbReference type="Proteomes" id="UP001430149"/>
    </source>
</evidence>
<name>A0ABS2K3S2_9GAMM</name>
<dbReference type="PROSITE" id="PS51123">
    <property type="entry name" value="OMPA_2"/>
    <property type="match status" value="1"/>
</dbReference>
<dbReference type="EMBL" id="JADIKE010000035">
    <property type="protein sequence ID" value="MBM7125861.1"/>
    <property type="molecule type" value="Genomic_DNA"/>
</dbReference>
<feature type="transmembrane region" description="Helical" evidence="4">
    <location>
        <begin position="336"/>
        <end position="355"/>
    </location>
</feature>
<keyword evidence="4" id="KW-1133">Transmembrane helix</keyword>
<dbReference type="InterPro" id="IPR036737">
    <property type="entry name" value="OmpA-like_sf"/>
</dbReference>
<evidence type="ECO:0000256" key="4">
    <source>
        <dbReference type="SAM" id="Phobius"/>
    </source>
</evidence>
<feature type="transmembrane region" description="Helical" evidence="4">
    <location>
        <begin position="12"/>
        <end position="32"/>
    </location>
</feature>
<gene>
    <name evidence="6" type="ORF">ISP19_10825</name>
</gene>
<dbReference type="InterPro" id="IPR006665">
    <property type="entry name" value="OmpA-like"/>
</dbReference>
<dbReference type="RefSeq" id="WP_204681830.1">
    <property type="nucleotide sequence ID" value="NZ_BSNR01000001.1"/>
</dbReference>
<protein>
    <submittedName>
        <fullName evidence="6">OmpA family protein</fullName>
    </submittedName>
</protein>
<keyword evidence="2 3" id="KW-0472">Membrane</keyword>
<comment type="caution">
    <text evidence="6">The sequence shown here is derived from an EMBL/GenBank/DDBJ whole genome shotgun (WGS) entry which is preliminary data.</text>
</comment>
<feature type="domain" description="OmpA-like" evidence="5">
    <location>
        <begin position="438"/>
        <end position="556"/>
    </location>
</feature>